<feature type="compositionally biased region" description="Polar residues" evidence="1">
    <location>
        <begin position="62"/>
        <end position="76"/>
    </location>
</feature>
<organism evidence="2 3">
    <name type="scientific">Dendryphion nanum</name>
    <dbReference type="NCBI Taxonomy" id="256645"/>
    <lineage>
        <taxon>Eukaryota</taxon>
        <taxon>Fungi</taxon>
        <taxon>Dikarya</taxon>
        <taxon>Ascomycota</taxon>
        <taxon>Pezizomycotina</taxon>
        <taxon>Dothideomycetes</taxon>
        <taxon>Pleosporomycetidae</taxon>
        <taxon>Pleosporales</taxon>
        <taxon>Torulaceae</taxon>
        <taxon>Dendryphion</taxon>
    </lineage>
</organism>
<name>A0A9P9ED77_9PLEO</name>
<evidence type="ECO:0000256" key="1">
    <source>
        <dbReference type="SAM" id="MobiDB-lite"/>
    </source>
</evidence>
<gene>
    <name evidence="2" type="ORF">B0J11DRAFT_596984</name>
</gene>
<protein>
    <submittedName>
        <fullName evidence="2">Uncharacterized protein</fullName>
    </submittedName>
</protein>
<sequence>MSPGLLTYLSMAGSCAVHADSFTLRAVATATTTTTVSVYFLCKHNLTLKKRSRSRNKKRTPRSQGASRVLLNLSSHQDSDERHGDEKKISIKRRGPRPLGAIWRKAAVSALSASSTSSSSLVANAVADYTDYRQKTNASGWPIFLATCSSPSLSSVPVCKHPVPQLLGISSGRPVPYDDGCSSPLVPAYCILNTLSFAHPNEEHQPRHYTETTRPQARWQSASCACLCRASSDFLARVRQRIFVRIG</sequence>
<dbReference type="AlphaFoldDB" id="A0A9P9ED77"/>
<feature type="compositionally biased region" description="Basic and acidic residues" evidence="1">
    <location>
        <begin position="77"/>
        <end position="89"/>
    </location>
</feature>
<reference evidence="2" key="1">
    <citation type="journal article" date="2021" name="Nat. Commun.">
        <title>Genetic determinants of endophytism in the Arabidopsis root mycobiome.</title>
        <authorList>
            <person name="Mesny F."/>
            <person name="Miyauchi S."/>
            <person name="Thiergart T."/>
            <person name="Pickel B."/>
            <person name="Atanasova L."/>
            <person name="Karlsson M."/>
            <person name="Huettel B."/>
            <person name="Barry K.W."/>
            <person name="Haridas S."/>
            <person name="Chen C."/>
            <person name="Bauer D."/>
            <person name="Andreopoulos W."/>
            <person name="Pangilinan J."/>
            <person name="LaButti K."/>
            <person name="Riley R."/>
            <person name="Lipzen A."/>
            <person name="Clum A."/>
            <person name="Drula E."/>
            <person name="Henrissat B."/>
            <person name="Kohler A."/>
            <person name="Grigoriev I.V."/>
            <person name="Martin F.M."/>
            <person name="Hacquard S."/>
        </authorList>
    </citation>
    <scope>NUCLEOTIDE SEQUENCE</scope>
    <source>
        <strain evidence="2">MPI-CAGE-CH-0243</strain>
    </source>
</reference>
<proteinExistence type="predicted"/>
<feature type="compositionally biased region" description="Basic residues" evidence="1">
    <location>
        <begin position="51"/>
        <end position="61"/>
    </location>
</feature>
<evidence type="ECO:0000313" key="3">
    <source>
        <dbReference type="Proteomes" id="UP000700596"/>
    </source>
</evidence>
<feature type="region of interest" description="Disordered" evidence="1">
    <location>
        <begin position="51"/>
        <end position="91"/>
    </location>
</feature>
<accession>A0A9P9ED77</accession>
<keyword evidence="3" id="KW-1185">Reference proteome</keyword>
<comment type="caution">
    <text evidence="2">The sequence shown here is derived from an EMBL/GenBank/DDBJ whole genome shotgun (WGS) entry which is preliminary data.</text>
</comment>
<evidence type="ECO:0000313" key="2">
    <source>
        <dbReference type="EMBL" id="KAH7135745.1"/>
    </source>
</evidence>
<dbReference type="EMBL" id="JAGMWT010000002">
    <property type="protein sequence ID" value="KAH7135745.1"/>
    <property type="molecule type" value="Genomic_DNA"/>
</dbReference>
<dbReference type="Proteomes" id="UP000700596">
    <property type="component" value="Unassembled WGS sequence"/>
</dbReference>